<feature type="transmembrane region" description="Helical" evidence="2">
    <location>
        <begin position="379"/>
        <end position="402"/>
    </location>
</feature>
<protein>
    <recommendedName>
        <fullName evidence="5">Protein tincar</fullName>
    </recommendedName>
</protein>
<dbReference type="PANTHER" id="PTHR21579">
    <property type="entry name" value="PROTEIN TINCAR"/>
    <property type="match status" value="1"/>
</dbReference>
<evidence type="ECO:0000256" key="1">
    <source>
        <dbReference type="SAM" id="MobiDB-lite"/>
    </source>
</evidence>
<proteinExistence type="predicted"/>
<sequence>MEERPCFRAHVNQLWSIWYGLAVTALQAYIAFNSAKRLLEWFEYSWENEDGNEIEASLVLTGIAILLLPIFLAASVFKVGNWANDGYKLGRHLSTCSNDITMSASSGIKAVWKHGGPTAPFLHLVSAFCLLLPNLLIQAKLIEADLLPKEDVWKTDLDFLISSYDDTAGSLIPSNMENNITKTTPVPVSSTTPIAQGFLIFAGQDGHKIGPVTIEFFNYALALAVYAVRYPAVFWNTNKCWGAIFSFQLFINGIQNLFVYAGVCILYKVHVVGPSEVLKTLPLKFGNHFFLLNSHVTLALLILTSCLVLSSSLVLYLYGYGRYNAFLSHEKACKVISVEGREWGYLTHCAALCVLLAITVVEGPLLVDLAVIYKSTLDSLVLFSVIAAVFHLFIWVVLWLILTIKQNWVFKLRVTVGKAAVKSARSIKLLTDVELLSSCEASAPLLVVASGRTYTVCDTSPKKTIINVIHKTAMERKARMQEMNPTNNKDQFEDDEQIYWLRPKPLSPKNSPDSEISDQISWQRKAIQKPKVTFDQSAITHKDDGDDGDYARLRELPISNSKNGIAMQDEIYLKTSALNKVQYASTECKGLVPACGDYEDPSPLITPEPSDIPIPPPSDTPATPRCLLRADSGMPHDLTPRSDSEISGSPPDHSETSSGVHSNSSRESHNTGNQSGQQKAEINQNEKQTNQHWNNGILQREINPQDTGEVVICRRVENENIPVQNNLQDKFGRSTNMKMISFTDSQSATLPHFPTQQVGVPYPHCSTMPLPPVIPPPIIHAPCNYPRHTTIPSHHNGVRLFTPNIYGNRAVVNRYPQHHSFPQLMSPLKFNLKHISERDSANFSMASSGDGEMYRS</sequence>
<dbReference type="AlphaFoldDB" id="A0A9P0EBC0"/>
<feature type="transmembrane region" description="Helical" evidence="2">
    <location>
        <begin position="290"/>
        <end position="318"/>
    </location>
</feature>
<dbReference type="EMBL" id="OV725078">
    <property type="protein sequence ID" value="CAH1393370.1"/>
    <property type="molecule type" value="Genomic_DNA"/>
</dbReference>
<dbReference type="Proteomes" id="UP001152798">
    <property type="component" value="Chromosome 2"/>
</dbReference>
<dbReference type="OrthoDB" id="10033661at2759"/>
<feature type="region of interest" description="Disordered" evidence="1">
    <location>
        <begin position="599"/>
        <end position="687"/>
    </location>
</feature>
<dbReference type="PANTHER" id="PTHR21579:SF20">
    <property type="entry name" value="PROTEIN TINCAR"/>
    <property type="match status" value="1"/>
</dbReference>
<evidence type="ECO:0000313" key="3">
    <source>
        <dbReference type="EMBL" id="CAH1393370.1"/>
    </source>
</evidence>
<evidence type="ECO:0000256" key="2">
    <source>
        <dbReference type="SAM" id="Phobius"/>
    </source>
</evidence>
<reference evidence="3" key="1">
    <citation type="submission" date="2022-01" db="EMBL/GenBank/DDBJ databases">
        <authorList>
            <person name="King R."/>
        </authorList>
    </citation>
    <scope>NUCLEOTIDE SEQUENCE</scope>
</reference>
<feature type="transmembrane region" description="Helical" evidence="2">
    <location>
        <begin position="56"/>
        <end position="77"/>
    </location>
</feature>
<feature type="compositionally biased region" description="Polar residues" evidence="1">
    <location>
        <begin position="670"/>
        <end position="687"/>
    </location>
</feature>
<keyword evidence="2" id="KW-1133">Transmembrane helix</keyword>
<feature type="transmembrane region" description="Helical" evidence="2">
    <location>
        <begin position="241"/>
        <end position="269"/>
    </location>
</feature>
<accession>A0A9P0EBC0</accession>
<feature type="transmembrane region" description="Helical" evidence="2">
    <location>
        <begin position="345"/>
        <end position="367"/>
    </location>
</feature>
<keyword evidence="4" id="KW-1185">Reference proteome</keyword>
<organism evidence="3 4">
    <name type="scientific">Nezara viridula</name>
    <name type="common">Southern green stink bug</name>
    <name type="synonym">Cimex viridulus</name>
    <dbReference type="NCBI Taxonomy" id="85310"/>
    <lineage>
        <taxon>Eukaryota</taxon>
        <taxon>Metazoa</taxon>
        <taxon>Ecdysozoa</taxon>
        <taxon>Arthropoda</taxon>
        <taxon>Hexapoda</taxon>
        <taxon>Insecta</taxon>
        <taxon>Pterygota</taxon>
        <taxon>Neoptera</taxon>
        <taxon>Paraneoptera</taxon>
        <taxon>Hemiptera</taxon>
        <taxon>Heteroptera</taxon>
        <taxon>Panheteroptera</taxon>
        <taxon>Pentatomomorpha</taxon>
        <taxon>Pentatomoidea</taxon>
        <taxon>Pentatomidae</taxon>
        <taxon>Pentatominae</taxon>
        <taxon>Nezara</taxon>
    </lineage>
</organism>
<name>A0A9P0EBC0_NEZVI</name>
<dbReference type="InterPro" id="IPR053291">
    <property type="entry name" value="Ommatidial_diff-associated"/>
</dbReference>
<keyword evidence="2" id="KW-0472">Membrane</keyword>
<evidence type="ECO:0008006" key="5">
    <source>
        <dbReference type="Google" id="ProtNLM"/>
    </source>
</evidence>
<keyword evidence="2" id="KW-0812">Transmembrane</keyword>
<gene>
    <name evidence="3" type="ORF">NEZAVI_LOCUS4051</name>
</gene>
<evidence type="ECO:0000313" key="4">
    <source>
        <dbReference type="Proteomes" id="UP001152798"/>
    </source>
</evidence>
<feature type="transmembrane region" description="Helical" evidence="2">
    <location>
        <begin position="216"/>
        <end position="235"/>
    </location>
</feature>
<feature type="transmembrane region" description="Helical" evidence="2">
    <location>
        <begin position="17"/>
        <end position="35"/>
    </location>
</feature>
<feature type="compositionally biased region" description="Pro residues" evidence="1">
    <location>
        <begin position="604"/>
        <end position="619"/>
    </location>
</feature>